<protein>
    <submittedName>
        <fullName evidence="2">11595_t:CDS:1</fullName>
    </submittedName>
</protein>
<evidence type="ECO:0000256" key="1">
    <source>
        <dbReference type="SAM" id="MobiDB-lite"/>
    </source>
</evidence>
<name>A0A9N8VN89_9GLOM</name>
<feature type="non-terminal residue" evidence="2">
    <location>
        <position position="430"/>
    </location>
</feature>
<dbReference type="OrthoDB" id="2397787at2759"/>
<accession>A0A9N8VN89</accession>
<proteinExistence type="predicted"/>
<dbReference type="AlphaFoldDB" id="A0A9N8VN89"/>
<feature type="compositionally biased region" description="Basic and acidic residues" evidence="1">
    <location>
        <begin position="42"/>
        <end position="59"/>
    </location>
</feature>
<comment type="caution">
    <text evidence="2">The sequence shown here is derived from an EMBL/GenBank/DDBJ whole genome shotgun (WGS) entry which is preliminary data.</text>
</comment>
<organism evidence="2 3">
    <name type="scientific">Ambispora gerdemannii</name>
    <dbReference type="NCBI Taxonomy" id="144530"/>
    <lineage>
        <taxon>Eukaryota</taxon>
        <taxon>Fungi</taxon>
        <taxon>Fungi incertae sedis</taxon>
        <taxon>Mucoromycota</taxon>
        <taxon>Glomeromycotina</taxon>
        <taxon>Glomeromycetes</taxon>
        <taxon>Archaeosporales</taxon>
        <taxon>Ambisporaceae</taxon>
        <taxon>Ambispora</taxon>
    </lineage>
</organism>
<evidence type="ECO:0000313" key="2">
    <source>
        <dbReference type="EMBL" id="CAG8456623.1"/>
    </source>
</evidence>
<feature type="region of interest" description="Disordered" evidence="1">
    <location>
        <begin position="37"/>
        <end position="98"/>
    </location>
</feature>
<reference evidence="2" key="1">
    <citation type="submission" date="2021-06" db="EMBL/GenBank/DDBJ databases">
        <authorList>
            <person name="Kallberg Y."/>
            <person name="Tangrot J."/>
            <person name="Rosling A."/>
        </authorList>
    </citation>
    <scope>NUCLEOTIDE SEQUENCE</scope>
    <source>
        <strain evidence="2">MT106</strain>
    </source>
</reference>
<keyword evidence="3" id="KW-1185">Reference proteome</keyword>
<gene>
    <name evidence="2" type="ORF">AGERDE_LOCUS2032</name>
</gene>
<dbReference type="EMBL" id="CAJVPL010000158">
    <property type="protein sequence ID" value="CAG8456623.1"/>
    <property type="molecule type" value="Genomic_DNA"/>
</dbReference>
<sequence>NHYKNPDIKSFWIDIEKQQLEKKDALQTTQVMMKDLADETVLENREMSTTKRTHQEESSTVRSTKKAREDKSEEEIENGKYPSRVVTPPPITQAQPRTPEHQIFLSEQKQAGCESGESDSEVIEVDEEKEIKNLTKDEMDIHLSDVEIRRKIEKSLNEDQLAWFNKILIKQTSSQTDEFEKYLNQFNENVCNRVQIRLWFANLSFREDLIPIVMKTTTSLTNATRLEAHISYESKSFNLERTFAIDTVIYILNRLFKLHQDVLDSGIELTTPHTKHHKFDGLFKVIRTKPKNQVIIVVEFSSGRKASSTKERNDHVKLCRNAMRILNAVLQTIPREKARIYLIQFVNSYLKIEHLIRPLPSVYLLDRFICTKVPETFGDFEKFAKDMVELMNWQADVLFTVKEINKIPHTAGNNNVCTTPLEDTPKKDKK</sequence>
<dbReference type="Proteomes" id="UP000789831">
    <property type="component" value="Unassembled WGS sequence"/>
</dbReference>
<evidence type="ECO:0000313" key="3">
    <source>
        <dbReference type="Proteomes" id="UP000789831"/>
    </source>
</evidence>